<name>A0A7M1W626_VIBPH</name>
<accession>A0A7M1W626</accession>
<dbReference type="GO" id="GO:1901135">
    <property type="term" value="P:carbohydrate derivative metabolic process"/>
    <property type="evidence" value="ECO:0007669"/>
    <property type="project" value="UniProtKB-ARBA"/>
</dbReference>
<dbReference type="EC" id="2.4.1.52" evidence="2"/>
<gene>
    <name evidence="2" type="primary">tagE</name>
    <name evidence="2" type="ORF">VP287_00015</name>
</gene>
<dbReference type="EMBL" id="MT898214">
    <property type="protein sequence ID" value="QOS22431.1"/>
    <property type="molecule type" value="Genomic_DNA"/>
</dbReference>
<dbReference type="PANTHER" id="PTHR12526">
    <property type="entry name" value="GLYCOSYLTRANSFERASE"/>
    <property type="match status" value="1"/>
</dbReference>
<reference evidence="2" key="1">
    <citation type="submission" date="2020-08" db="EMBL/GenBank/DDBJ databases">
        <title>Genetic structure, function and evolution of capsule biosynthesis loci in Vibrio parahaemolyticus.</title>
        <authorList>
            <person name="Li L."/>
            <person name="Bian S."/>
        </authorList>
    </citation>
    <scope>NUCLEOTIDE SEQUENCE</scope>
    <source>
        <strain evidence="2">VP287</strain>
    </source>
</reference>
<dbReference type="RefSeq" id="WP_258514083.1">
    <property type="nucleotide sequence ID" value="NZ_JANFKF010000018.1"/>
</dbReference>
<protein>
    <submittedName>
        <fullName evidence="2">Poly(Glycerol-phosphate) alpha-glucosyltransferase</fullName>
        <ecNumber evidence="2">2.4.1.52</ecNumber>
    </submittedName>
</protein>
<dbReference type="AlphaFoldDB" id="A0A7M1W626"/>
<organism evidence="2">
    <name type="scientific">Vibrio parahaemolyticus</name>
    <dbReference type="NCBI Taxonomy" id="670"/>
    <lineage>
        <taxon>Bacteria</taxon>
        <taxon>Pseudomonadati</taxon>
        <taxon>Pseudomonadota</taxon>
        <taxon>Gammaproteobacteria</taxon>
        <taxon>Vibrionales</taxon>
        <taxon>Vibrionaceae</taxon>
        <taxon>Vibrio</taxon>
    </lineage>
</organism>
<dbReference type="Gene3D" id="3.40.50.2000">
    <property type="entry name" value="Glycogen Phosphorylase B"/>
    <property type="match status" value="2"/>
</dbReference>
<dbReference type="PANTHER" id="PTHR12526:SF630">
    <property type="entry name" value="GLYCOSYLTRANSFERASE"/>
    <property type="match status" value="1"/>
</dbReference>
<keyword evidence="2" id="KW-0808">Transferase</keyword>
<proteinExistence type="predicted"/>
<keyword evidence="2" id="KW-0328">Glycosyltransferase</keyword>
<dbReference type="SUPFAM" id="SSF53756">
    <property type="entry name" value="UDP-Glycosyltransferase/glycogen phosphorylase"/>
    <property type="match status" value="1"/>
</dbReference>
<evidence type="ECO:0000259" key="1">
    <source>
        <dbReference type="Pfam" id="PF00534"/>
    </source>
</evidence>
<feature type="domain" description="Glycosyl transferase family 1" evidence="1">
    <location>
        <begin position="171"/>
        <end position="329"/>
    </location>
</feature>
<dbReference type="Pfam" id="PF00534">
    <property type="entry name" value="Glycos_transf_1"/>
    <property type="match status" value="1"/>
</dbReference>
<dbReference type="InterPro" id="IPR001296">
    <property type="entry name" value="Glyco_trans_1"/>
</dbReference>
<dbReference type="GO" id="GO:0047265">
    <property type="term" value="F:poly(glycerol-phosphate) alpha-glucosyltransferase activity"/>
    <property type="evidence" value="ECO:0007669"/>
    <property type="project" value="UniProtKB-EC"/>
</dbReference>
<sequence>MKKVIELFVYSLQDKRGTENATYSLAKGLANFYDVRVISLLKQDEVGVLEGICTSSLNISSKYKIVVYLRFLFCLLFKHEIKNKIVISSSPYITTILIIFRSYISNLITIEHAPYIHFNNKFNFLRRKIYKYIDYVVCLSKEECAIFNDFSNSILLPNFIIPHKVKESYKKKKKQGFNIAFLGRFSPEKGGERFIRFAEYFLERNQESNVNFYMIGDGPLLSHFKEIIEKSKYKENILLYPPIKNVQEVSAIIDANFVCSDYESFGLTIVEFMMLGKPTFSFDIDNGPRNIISDSYNGYLASKYDFEKMSKVIENHLSLSDSETNEMKQNCISSFKKYDYRNAYSYWRELID</sequence>
<evidence type="ECO:0000313" key="2">
    <source>
        <dbReference type="EMBL" id="QOS22431.1"/>
    </source>
</evidence>